<accession>A0A3N2C7X2</accession>
<reference evidence="2 3" key="1">
    <citation type="submission" date="2018-11" db="EMBL/GenBank/DDBJ databases">
        <title>Sequencing the genomes of 1000 actinobacteria strains.</title>
        <authorList>
            <person name="Klenk H.-P."/>
        </authorList>
    </citation>
    <scope>NUCLEOTIDE SEQUENCE [LARGE SCALE GENOMIC DNA]</scope>
    <source>
        <strain evidence="2 3">DSM 14012</strain>
    </source>
</reference>
<dbReference type="EMBL" id="RKHL01000001">
    <property type="protein sequence ID" value="ROR83606.1"/>
    <property type="molecule type" value="Genomic_DNA"/>
</dbReference>
<dbReference type="PROSITE" id="PS50943">
    <property type="entry name" value="HTH_CROC1"/>
    <property type="match status" value="1"/>
</dbReference>
<dbReference type="SUPFAM" id="SSF47413">
    <property type="entry name" value="lambda repressor-like DNA-binding domains"/>
    <property type="match status" value="1"/>
</dbReference>
<evidence type="ECO:0000259" key="1">
    <source>
        <dbReference type="PROSITE" id="PS50943"/>
    </source>
</evidence>
<dbReference type="CDD" id="cd00093">
    <property type="entry name" value="HTH_XRE"/>
    <property type="match status" value="1"/>
</dbReference>
<dbReference type="InterPro" id="IPR001387">
    <property type="entry name" value="Cro/C1-type_HTH"/>
</dbReference>
<dbReference type="SMART" id="SM00530">
    <property type="entry name" value="HTH_XRE"/>
    <property type="match status" value="1"/>
</dbReference>
<organism evidence="2 3">
    <name type="scientific">Plantibacter flavus</name>
    <dbReference type="NCBI Taxonomy" id="150123"/>
    <lineage>
        <taxon>Bacteria</taxon>
        <taxon>Bacillati</taxon>
        <taxon>Actinomycetota</taxon>
        <taxon>Actinomycetes</taxon>
        <taxon>Micrococcales</taxon>
        <taxon>Microbacteriaceae</taxon>
        <taxon>Plantibacter</taxon>
    </lineage>
</organism>
<name>A0A3N2C7X2_9MICO</name>
<keyword evidence="3" id="KW-1185">Reference proteome</keyword>
<keyword evidence="2" id="KW-0238">DNA-binding</keyword>
<dbReference type="AlphaFoldDB" id="A0A3N2C7X2"/>
<evidence type="ECO:0000313" key="2">
    <source>
        <dbReference type="EMBL" id="ROR83606.1"/>
    </source>
</evidence>
<sequence length="113" mass="12424">MPKRTAPSRPVVRDGLIVLGQLVKEGRLGRKWTRSELAQRAGVSVPTLANIENGASSTAVGTVFDVADLVGVPIFGIDDRIELARLRRRGEERLELLPARVRHGRQEALSDDF</sequence>
<evidence type="ECO:0000313" key="3">
    <source>
        <dbReference type="Proteomes" id="UP000266915"/>
    </source>
</evidence>
<dbReference type="RefSeq" id="WP_085511408.1">
    <property type="nucleotide sequence ID" value="NZ_FXAP01000002.1"/>
</dbReference>
<dbReference type="InterPro" id="IPR010982">
    <property type="entry name" value="Lambda_DNA-bd_dom_sf"/>
</dbReference>
<dbReference type="Proteomes" id="UP000266915">
    <property type="component" value="Unassembled WGS sequence"/>
</dbReference>
<gene>
    <name evidence="2" type="ORF">EDD42_3720</name>
</gene>
<comment type="caution">
    <text evidence="2">The sequence shown here is derived from an EMBL/GenBank/DDBJ whole genome shotgun (WGS) entry which is preliminary data.</text>
</comment>
<dbReference type="Pfam" id="PF01381">
    <property type="entry name" value="HTH_3"/>
    <property type="match status" value="1"/>
</dbReference>
<protein>
    <submittedName>
        <fullName evidence="2">DNA-binding XRE family transcriptional regulator</fullName>
    </submittedName>
</protein>
<feature type="domain" description="HTH cro/C1-type" evidence="1">
    <location>
        <begin position="23"/>
        <end position="77"/>
    </location>
</feature>
<dbReference type="GO" id="GO:0003677">
    <property type="term" value="F:DNA binding"/>
    <property type="evidence" value="ECO:0007669"/>
    <property type="project" value="UniProtKB-KW"/>
</dbReference>
<dbReference type="Gene3D" id="1.10.260.40">
    <property type="entry name" value="lambda repressor-like DNA-binding domains"/>
    <property type="match status" value="1"/>
</dbReference>
<proteinExistence type="predicted"/>